<keyword evidence="3" id="KW-1185">Reference proteome</keyword>
<comment type="caution">
    <text evidence="2">The sequence shown here is derived from an EMBL/GenBank/DDBJ whole genome shotgun (WGS) entry which is preliminary data.</text>
</comment>
<accession>A0A4R8BU43</accession>
<dbReference type="AlphaFoldDB" id="A0A4R8BU43"/>
<protein>
    <recommendedName>
        <fullName evidence="4">Lysophospholipase L1-like esterase</fullName>
    </recommendedName>
</protein>
<name>A0A4R8BU43_9ACTN</name>
<dbReference type="SUPFAM" id="SSF52266">
    <property type="entry name" value="SGNH hydrolase"/>
    <property type="match status" value="1"/>
</dbReference>
<gene>
    <name evidence="2" type="ORF">EV653_7293</name>
</gene>
<dbReference type="EMBL" id="SODP01000004">
    <property type="protein sequence ID" value="TDW60741.1"/>
    <property type="molecule type" value="Genomic_DNA"/>
</dbReference>
<sequence length="302" mass="32968">MHQVRGAPRHVAAGRRRLMLGGGRTLKQAHIHPHHERVSLLRAFLGSVASIFVTLVVLAVLAGVLVVLEPRTTDADTTADGNGSYSVPTTGAGRYGSGTLGPWQDLVRRISPEDQIRDTLTFDGIFLFGDSIAVQDSVSLERRLADSTGDSIAFHDWSGQPTSAAVDALEEWSRDYGLPRRIVMAVGTNDIFDPPAFAAQVERAMKIAGPNRTVYWVNVYASRTKQPPAVRDADLANSAWVNNELYEASLHHPNLRIIDWSSFLTSRPDGPTPYLRDGVHTSEPLGGSARNELITEAIKNSR</sequence>
<feature type="transmembrane region" description="Helical" evidence="1">
    <location>
        <begin position="43"/>
        <end position="68"/>
    </location>
</feature>
<evidence type="ECO:0000313" key="3">
    <source>
        <dbReference type="Proteomes" id="UP000295146"/>
    </source>
</evidence>
<evidence type="ECO:0000256" key="1">
    <source>
        <dbReference type="SAM" id="Phobius"/>
    </source>
</evidence>
<keyword evidence="1" id="KW-0812">Transmembrane</keyword>
<keyword evidence="1" id="KW-0472">Membrane</keyword>
<reference evidence="2 3" key="1">
    <citation type="submission" date="2019-03" db="EMBL/GenBank/DDBJ databases">
        <title>Genomic Encyclopedia of Type Strains, Phase III (KMG-III): the genomes of soil and plant-associated and newly described type strains.</title>
        <authorList>
            <person name="Whitman W."/>
        </authorList>
    </citation>
    <scope>NUCLEOTIDE SEQUENCE [LARGE SCALE GENOMIC DNA]</scope>
    <source>
        <strain evidence="2 3">VKM Ac-2573</strain>
    </source>
</reference>
<evidence type="ECO:0000313" key="2">
    <source>
        <dbReference type="EMBL" id="TDW60741.1"/>
    </source>
</evidence>
<dbReference type="Gene3D" id="3.40.50.1110">
    <property type="entry name" value="SGNH hydrolase"/>
    <property type="match status" value="1"/>
</dbReference>
<proteinExistence type="predicted"/>
<dbReference type="Proteomes" id="UP000295146">
    <property type="component" value="Unassembled WGS sequence"/>
</dbReference>
<dbReference type="InterPro" id="IPR036514">
    <property type="entry name" value="SGNH_hydro_sf"/>
</dbReference>
<organism evidence="2 3">
    <name type="scientific">Kribbella pratensis</name>
    <dbReference type="NCBI Taxonomy" id="2512112"/>
    <lineage>
        <taxon>Bacteria</taxon>
        <taxon>Bacillati</taxon>
        <taxon>Actinomycetota</taxon>
        <taxon>Actinomycetes</taxon>
        <taxon>Propionibacteriales</taxon>
        <taxon>Kribbellaceae</taxon>
        <taxon>Kribbella</taxon>
    </lineage>
</organism>
<keyword evidence="1" id="KW-1133">Transmembrane helix</keyword>
<evidence type="ECO:0008006" key="4">
    <source>
        <dbReference type="Google" id="ProtNLM"/>
    </source>
</evidence>